<accession>A0AAJ0IDQ7</accession>
<feature type="region of interest" description="Disordered" evidence="5">
    <location>
        <begin position="1"/>
        <end position="37"/>
    </location>
</feature>
<dbReference type="InterPro" id="IPR020904">
    <property type="entry name" value="Sc_DH/Rdtase_CS"/>
</dbReference>
<dbReference type="GO" id="GO:0019433">
    <property type="term" value="P:triglyceride catabolic process"/>
    <property type="evidence" value="ECO:0007669"/>
    <property type="project" value="TreeGrafter"/>
</dbReference>
<evidence type="ECO:0000313" key="6">
    <source>
        <dbReference type="EMBL" id="KAK3497851.1"/>
    </source>
</evidence>
<dbReference type="GO" id="GO:0000140">
    <property type="term" value="F:acylglycerone-phosphate reductase (NADP+) activity"/>
    <property type="evidence" value="ECO:0007669"/>
    <property type="project" value="TreeGrafter"/>
</dbReference>
<keyword evidence="7" id="KW-1185">Reference proteome</keyword>
<sequence>MFTHSYPPSPPPHHSLTTARSSSSTRRPSLSKSKMAPQSTRFALITGCGAGGIGEALILEYQRRGIHPIATLLPFESSEHLDKAGITWFKLDVTNEESVIQLKKDVSELTKGHLDFLVNNAGICYTMTALDTDVKSVQRMFDVNLFGPMRMVHHFHDMLITSSGIIVNIGSIGGIVPFVYGSSYNASKAALAHWGNTLRVELAPLGVRVLVNNTLTIPPSKIISGEVGTNILKNDHGRTLPEGSYYSPMAEEFKNHVHRTPDAATDRFVYAKNVVGESLKKSPTTWFWTGSYSGVIRFLHTFFPKTVFDRWFSSLFNLAKLKEAHDAAMKKKVA</sequence>
<keyword evidence="2" id="KW-0521">NADP</keyword>
<dbReference type="SUPFAM" id="SSF51735">
    <property type="entry name" value="NAD(P)-binding Rossmann-fold domains"/>
    <property type="match status" value="1"/>
</dbReference>
<evidence type="ECO:0000256" key="3">
    <source>
        <dbReference type="ARBA" id="ARBA00023002"/>
    </source>
</evidence>
<evidence type="ECO:0000256" key="1">
    <source>
        <dbReference type="ARBA" id="ARBA00006484"/>
    </source>
</evidence>
<dbReference type="PRINTS" id="PR00081">
    <property type="entry name" value="GDHRDH"/>
</dbReference>
<dbReference type="GO" id="GO:0005783">
    <property type="term" value="C:endoplasmic reticulum"/>
    <property type="evidence" value="ECO:0007669"/>
    <property type="project" value="TreeGrafter"/>
</dbReference>
<dbReference type="PRINTS" id="PR00080">
    <property type="entry name" value="SDRFAMILY"/>
</dbReference>
<evidence type="ECO:0000313" key="7">
    <source>
        <dbReference type="Proteomes" id="UP001285908"/>
    </source>
</evidence>
<gene>
    <name evidence="6" type="ORF">B0T23DRAFT_418731</name>
</gene>
<dbReference type="RefSeq" id="XP_062696115.1">
    <property type="nucleotide sequence ID" value="XM_062839685.1"/>
</dbReference>
<reference evidence="6 7" key="1">
    <citation type="journal article" date="2023" name="Mol. Phylogenet. Evol.">
        <title>Genome-scale phylogeny and comparative genomics of the fungal order Sordariales.</title>
        <authorList>
            <person name="Hensen N."/>
            <person name="Bonometti L."/>
            <person name="Westerberg I."/>
            <person name="Brannstrom I.O."/>
            <person name="Guillou S."/>
            <person name="Cros-Aarteil S."/>
            <person name="Calhoun S."/>
            <person name="Haridas S."/>
            <person name="Kuo A."/>
            <person name="Mondo S."/>
            <person name="Pangilinan J."/>
            <person name="Riley R."/>
            <person name="LaButti K."/>
            <person name="Andreopoulos B."/>
            <person name="Lipzen A."/>
            <person name="Chen C."/>
            <person name="Yan M."/>
            <person name="Daum C."/>
            <person name="Ng V."/>
            <person name="Clum A."/>
            <person name="Steindorff A."/>
            <person name="Ohm R.A."/>
            <person name="Martin F."/>
            <person name="Silar P."/>
            <person name="Natvig D.O."/>
            <person name="Lalanne C."/>
            <person name="Gautier V."/>
            <person name="Ament-Velasquez S.L."/>
            <person name="Kruys A."/>
            <person name="Hutchinson M.I."/>
            <person name="Powell A.J."/>
            <person name="Barry K."/>
            <person name="Miller A.N."/>
            <person name="Grigoriev I.V."/>
            <person name="Debuchy R."/>
            <person name="Gladieux P."/>
            <person name="Hiltunen Thoren M."/>
            <person name="Johannesson H."/>
        </authorList>
    </citation>
    <scope>NUCLEOTIDE SEQUENCE [LARGE SCALE GENOMIC DNA]</scope>
    <source>
        <strain evidence="6 7">FGSC 10403</strain>
    </source>
</reference>
<name>A0AAJ0IDQ7_9PEZI</name>
<keyword evidence="3" id="KW-0560">Oxidoreductase</keyword>
<dbReference type="AlphaFoldDB" id="A0AAJ0IDQ7"/>
<comment type="caution">
    <text evidence="6">The sequence shown here is derived from an EMBL/GenBank/DDBJ whole genome shotgun (WGS) entry which is preliminary data.</text>
</comment>
<protein>
    <recommendedName>
        <fullName evidence="8">NAD(P)-binding protein</fullName>
    </recommendedName>
</protein>
<dbReference type="EMBL" id="JAULSX010000002">
    <property type="protein sequence ID" value="KAK3497851.1"/>
    <property type="molecule type" value="Genomic_DNA"/>
</dbReference>
<dbReference type="GO" id="GO:0005811">
    <property type="term" value="C:lipid droplet"/>
    <property type="evidence" value="ECO:0007669"/>
    <property type="project" value="TreeGrafter"/>
</dbReference>
<dbReference type="Proteomes" id="UP001285908">
    <property type="component" value="Unassembled WGS sequence"/>
</dbReference>
<dbReference type="CDD" id="cd05374">
    <property type="entry name" value="17beta-HSD-like_SDR_c"/>
    <property type="match status" value="1"/>
</dbReference>
<dbReference type="GO" id="GO:0006654">
    <property type="term" value="P:phosphatidic acid biosynthetic process"/>
    <property type="evidence" value="ECO:0007669"/>
    <property type="project" value="TreeGrafter"/>
</dbReference>
<dbReference type="GO" id="GO:0004806">
    <property type="term" value="F:triacylglycerol lipase activity"/>
    <property type="evidence" value="ECO:0007669"/>
    <property type="project" value="TreeGrafter"/>
</dbReference>
<dbReference type="PANTHER" id="PTHR44169:SF3">
    <property type="entry name" value="SHORT-CHAIN DEHYDROGENASE SRDE"/>
    <property type="match status" value="1"/>
</dbReference>
<dbReference type="InterPro" id="IPR036291">
    <property type="entry name" value="NAD(P)-bd_dom_sf"/>
</dbReference>
<dbReference type="Gene3D" id="3.40.50.720">
    <property type="entry name" value="NAD(P)-binding Rossmann-like Domain"/>
    <property type="match status" value="1"/>
</dbReference>
<dbReference type="PANTHER" id="PTHR44169">
    <property type="entry name" value="NADPH-DEPENDENT 1-ACYLDIHYDROXYACETONE PHOSPHATE REDUCTASE"/>
    <property type="match status" value="1"/>
</dbReference>
<evidence type="ECO:0000256" key="5">
    <source>
        <dbReference type="SAM" id="MobiDB-lite"/>
    </source>
</evidence>
<dbReference type="PROSITE" id="PS00061">
    <property type="entry name" value="ADH_SHORT"/>
    <property type="match status" value="1"/>
</dbReference>
<evidence type="ECO:0008006" key="8">
    <source>
        <dbReference type="Google" id="ProtNLM"/>
    </source>
</evidence>
<proteinExistence type="inferred from homology"/>
<dbReference type="Pfam" id="PF00106">
    <property type="entry name" value="adh_short"/>
    <property type="match status" value="1"/>
</dbReference>
<organism evidence="6 7">
    <name type="scientific">Neurospora hispaniola</name>
    <dbReference type="NCBI Taxonomy" id="588809"/>
    <lineage>
        <taxon>Eukaryota</taxon>
        <taxon>Fungi</taxon>
        <taxon>Dikarya</taxon>
        <taxon>Ascomycota</taxon>
        <taxon>Pezizomycotina</taxon>
        <taxon>Sordariomycetes</taxon>
        <taxon>Sordariomycetidae</taxon>
        <taxon>Sordariales</taxon>
        <taxon>Sordariaceae</taxon>
        <taxon>Neurospora</taxon>
    </lineage>
</organism>
<dbReference type="GeneID" id="87877307"/>
<evidence type="ECO:0000256" key="4">
    <source>
        <dbReference type="RuleBase" id="RU000363"/>
    </source>
</evidence>
<dbReference type="InterPro" id="IPR002347">
    <property type="entry name" value="SDR_fam"/>
</dbReference>
<feature type="compositionally biased region" description="Low complexity" evidence="5">
    <location>
        <begin position="14"/>
        <end position="34"/>
    </location>
</feature>
<comment type="similarity">
    <text evidence="1 4">Belongs to the short-chain dehydrogenases/reductases (SDR) family.</text>
</comment>
<evidence type="ECO:0000256" key="2">
    <source>
        <dbReference type="ARBA" id="ARBA00022857"/>
    </source>
</evidence>